<dbReference type="InterPro" id="IPR050354">
    <property type="entry name" value="F-box/kelch-repeat_ARATH"/>
</dbReference>
<proteinExistence type="predicted"/>
<dbReference type="STRING" id="81985.R0HYC8"/>
<dbReference type="eggNOG" id="KOG1072">
    <property type="taxonomic scope" value="Eukaryota"/>
</dbReference>
<dbReference type="AlphaFoldDB" id="R0HYC8"/>
<dbReference type="InterPro" id="IPR057499">
    <property type="entry name" value="Kelch_FKB95"/>
</dbReference>
<dbReference type="PANTHER" id="PTHR24414:SF184">
    <property type="entry name" value="GALACTOSE OXIDASE_KELCH REPEAT SUPERFAMILY PROTEIN"/>
    <property type="match status" value="1"/>
</dbReference>
<dbReference type="InterPro" id="IPR001810">
    <property type="entry name" value="F-box_dom"/>
</dbReference>
<evidence type="ECO:0000313" key="3">
    <source>
        <dbReference type="Proteomes" id="UP000029121"/>
    </source>
</evidence>
<dbReference type="SUPFAM" id="SSF117281">
    <property type="entry name" value="Kelch motif"/>
    <property type="match status" value="1"/>
</dbReference>
<dbReference type="Pfam" id="PF00646">
    <property type="entry name" value="F-box"/>
    <property type="match status" value="1"/>
</dbReference>
<dbReference type="EMBL" id="KB870808">
    <property type="protein sequence ID" value="EOA29068.1"/>
    <property type="molecule type" value="Genomic_DNA"/>
</dbReference>
<reference evidence="3" key="1">
    <citation type="journal article" date="2013" name="Nat. Genet.">
        <title>The Capsella rubella genome and the genomic consequences of rapid mating system evolution.</title>
        <authorList>
            <person name="Slotte T."/>
            <person name="Hazzouri K.M."/>
            <person name="Agren J.A."/>
            <person name="Koenig D."/>
            <person name="Maumus F."/>
            <person name="Guo Y.L."/>
            <person name="Steige K."/>
            <person name="Platts A.E."/>
            <person name="Escobar J.S."/>
            <person name="Newman L.K."/>
            <person name="Wang W."/>
            <person name="Mandakova T."/>
            <person name="Vello E."/>
            <person name="Smith L.M."/>
            <person name="Henz S.R."/>
            <person name="Steffen J."/>
            <person name="Takuno S."/>
            <person name="Brandvain Y."/>
            <person name="Coop G."/>
            <person name="Andolfatto P."/>
            <person name="Hu T.T."/>
            <person name="Blanchette M."/>
            <person name="Clark R.M."/>
            <person name="Quesneville H."/>
            <person name="Nordborg M."/>
            <person name="Gaut B.S."/>
            <person name="Lysak M.A."/>
            <person name="Jenkins J."/>
            <person name="Grimwood J."/>
            <person name="Chapman J."/>
            <person name="Prochnik S."/>
            <person name="Shu S."/>
            <person name="Rokhsar D."/>
            <person name="Schmutz J."/>
            <person name="Weigel D."/>
            <person name="Wright S.I."/>
        </authorList>
    </citation>
    <scope>NUCLEOTIDE SEQUENCE [LARGE SCALE GENOMIC DNA]</scope>
    <source>
        <strain evidence="3">cv. Monte Gargano</strain>
    </source>
</reference>
<dbReference type="InterPro" id="IPR036047">
    <property type="entry name" value="F-box-like_dom_sf"/>
</dbReference>
<dbReference type="PANTHER" id="PTHR24414">
    <property type="entry name" value="F-BOX/KELCH-REPEAT PROTEIN SKIP4"/>
    <property type="match status" value="1"/>
</dbReference>
<evidence type="ECO:0000259" key="1">
    <source>
        <dbReference type="PROSITE" id="PS50181"/>
    </source>
</evidence>
<organism evidence="2 3">
    <name type="scientific">Capsella rubella</name>
    <dbReference type="NCBI Taxonomy" id="81985"/>
    <lineage>
        <taxon>Eukaryota</taxon>
        <taxon>Viridiplantae</taxon>
        <taxon>Streptophyta</taxon>
        <taxon>Embryophyta</taxon>
        <taxon>Tracheophyta</taxon>
        <taxon>Spermatophyta</taxon>
        <taxon>Magnoliopsida</taxon>
        <taxon>eudicotyledons</taxon>
        <taxon>Gunneridae</taxon>
        <taxon>Pentapetalae</taxon>
        <taxon>rosids</taxon>
        <taxon>malvids</taxon>
        <taxon>Brassicales</taxon>
        <taxon>Brassicaceae</taxon>
        <taxon>Camelineae</taxon>
        <taxon>Capsella</taxon>
    </lineage>
</organism>
<dbReference type="Pfam" id="PF25210">
    <property type="entry name" value="Kelch_FKB95"/>
    <property type="match status" value="1"/>
</dbReference>
<gene>
    <name evidence="2" type="ORF">CARUB_v10025324mg</name>
</gene>
<dbReference type="KEGG" id="crb:17889643"/>
<dbReference type="SUPFAM" id="SSF81383">
    <property type="entry name" value="F-box domain"/>
    <property type="match status" value="1"/>
</dbReference>
<evidence type="ECO:0000313" key="2">
    <source>
        <dbReference type="EMBL" id="EOA29068.1"/>
    </source>
</evidence>
<sequence>MKRKRKARKRPSPEPFPILSLPEDLVLNCLARVSRLYHPVLSLVSKSFRSLISSPKLYVTRSLLGLTESCLYVCLRPYPNSNPCWFTLCRKPNNRYHLVPIAISPPRSPQTSHCLAVVAVGSDIYSIGSNKKEKSSGEEEEAAVSILDCTSNTWREAPSVCLESYYPAAIVCYEGIYVIRVYSASDWTLVTDPIIQTWEHVLYPFDYYISKRATIEGKSYVFGQNGAAYNSKEDRIEATGLLHYLNLQQERNSYVVIDNVLYRDCESLGIQWYDSKGEYWKYVKGIHGLPSYYGLGCFRFVDYGGKMVVLWDDLLCYEMSPPSPCRDGEIFCAVIALERRNNEEIWGHFEWSGVVLTVSPPHSYQFVYALASTV</sequence>
<dbReference type="Gene3D" id="2.120.10.80">
    <property type="entry name" value="Kelch-type beta propeller"/>
    <property type="match status" value="1"/>
</dbReference>
<dbReference type="SMART" id="SM00256">
    <property type="entry name" value="FBOX"/>
    <property type="match status" value="1"/>
</dbReference>
<protein>
    <recommendedName>
        <fullName evidence="1">F-box domain-containing protein</fullName>
    </recommendedName>
</protein>
<feature type="domain" description="F-box" evidence="1">
    <location>
        <begin position="15"/>
        <end position="61"/>
    </location>
</feature>
<dbReference type="OrthoDB" id="45365at2759"/>
<dbReference type="Proteomes" id="UP000029121">
    <property type="component" value="Unassembled WGS sequence"/>
</dbReference>
<dbReference type="InterPro" id="IPR015915">
    <property type="entry name" value="Kelch-typ_b-propeller"/>
</dbReference>
<dbReference type="PROSITE" id="PS50181">
    <property type="entry name" value="FBOX"/>
    <property type="match status" value="1"/>
</dbReference>
<accession>R0HYC8</accession>
<keyword evidence="3" id="KW-1185">Reference proteome</keyword>
<dbReference type="CDD" id="cd22152">
    <property type="entry name" value="F-box_AtAFR-like"/>
    <property type="match status" value="1"/>
</dbReference>
<name>R0HYC8_9BRAS</name>